<feature type="transmembrane region" description="Helical" evidence="1">
    <location>
        <begin position="215"/>
        <end position="235"/>
    </location>
</feature>
<name>A0A848GAP5_9RHOO</name>
<keyword evidence="3" id="KW-1185">Reference proteome</keyword>
<sequence length="336" mass="35931">MESTSSPLQRLCLRLKSEWFLLALVGAVVVASFFPGLGRTGGVLHGEVVASVGIAIVFFLHGLGLSVASLVQGMRGWKVHAVVQLTTFAIFPLIWWGVDALAGPHLPRDLALGFCYLCALPSTISSSVALTGLARGNVPVAIFNATLSSLLGIVLTPLIVGFFAHADGRGLPFMDTVLGIFRLLVLPLAAGMLLRPLLHAWHVRHRHMTHLLDRWVIVMLVFTAFCDGVAAGLWRDNGVDVLLIAALGAAGLLVVVLALTTWTARRLGMATADEIATVFCASKKTLASGVPMAKLLFGASPSIGLVLLPIMFYHQIQLIICSMLANRYAKRLQTQA</sequence>
<feature type="transmembrane region" description="Helical" evidence="1">
    <location>
        <begin position="49"/>
        <end position="67"/>
    </location>
</feature>
<feature type="transmembrane region" description="Helical" evidence="1">
    <location>
        <begin position="241"/>
        <end position="259"/>
    </location>
</feature>
<dbReference type="Gene3D" id="1.20.1530.20">
    <property type="match status" value="1"/>
</dbReference>
<comment type="caution">
    <text evidence="2">The sequence shown here is derived from an EMBL/GenBank/DDBJ whole genome shotgun (WGS) entry which is preliminary data.</text>
</comment>
<dbReference type="Pfam" id="PF13593">
    <property type="entry name" value="SBF_like"/>
    <property type="match status" value="1"/>
</dbReference>
<accession>A0A848GAP5</accession>
<evidence type="ECO:0000313" key="3">
    <source>
        <dbReference type="Proteomes" id="UP000580043"/>
    </source>
</evidence>
<dbReference type="InterPro" id="IPR038770">
    <property type="entry name" value="Na+/solute_symporter_sf"/>
</dbReference>
<gene>
    <name evidence="2" type="ORF">HHL15_19530</name>
</gene>
<dbReference type="PANTHER" id="PTHR18640">
    <property type="entry name" value="SOLUTE CARRIER FAMILY 10 MEMBER 7"/>
    <property type="match status" value="1"/>
</dbReference>
<dbReference type="RefSeq" id="WP_169147489.1">
    <property type="nucleotide sequence ID" value="NZ_JABBGA010000020.1"/>
</dbReference>
<dbReference type="EMBL" id="JABBGA010000020">
    <property type="protein sequence ID" value="NML27955.1"/>
    <property type="molecule type" value="Genomic_DNA"/>
</dbReference>
<feature type="transmembrane region" description="Helical" evidence="1">
    <location>
        <begin position="176"/>
        <end position="194"/>
    </location>
</feature>
<proteinExistence type="predicted"/>
<reference evidence="2 3" key="1">
    <citation type="submission" date="2020-04" db="EMBL/GenBank/DDBJ databases">
        <title>Zoogloea sp. G-4-1-14 isolated from soil.</title>
        <authorList>
            <person name="Dahal R.H."/>
        </authorList>
    </citation>
    <scope>NUCLEOTIDE SEQUENCE [LARGE SCALE GENOMIC DNA]</scope>
    <source>
        <strain evidence="2 3">G-4-1-14</strain>
    </source>
</reference>
<dbReference type="AlphaFoldDB" id="A0A848GAP5"/>
<feature type="transmembrane region" description="Helical" evidence="1">
    <location>
        <begin position="79"/>
        <end position="98"/>
    </location>
</feature>
<evidence type="ECO:0000313" key="2">
    <source>
        <dbReference type="EMBL" id="NML27955.1"/>
    </source>
</evidence>
<dbReference type="Proteomes" id="UP000580043">
    <property type="component" value="Unassembled WGS sequence"/>
</dbReference>
<dbReference type="PANTHER" id="PTHR18640:SF5">
    <property type="entry name" value="SODIUM_BILE ACID COTRANSPORTER 7"/>
    <property type="match status" value="1"/>
</dbReference>
<evidence type="ECO:0000256" key="1">
    <source>
        <dbReference type="SAM" id="Phobius"/>
    </source>
</evidence>
<protein>
    <submittedName>
        <fullName evidence="2">Bile acid:sodium symporter</fullName>
    </submittedName>
</protein>
<keyword evidence="1" id="KW-1133">Transmembrane helix</keyword>
<keyword evidence="1" id="KW-0812">Transmembrane</keyword>
<feature type="transmembrane region" description="Helical" evidence="1">
    <location>
        <begin position="110"/>
        <end position="134"/>
    </location>
</feature>
<organism evidence="2 3">
    <name type="scientific">Zoogloea dura</name>
    <dbReference type="NCBI Taxonomy" id="2728840"/>
    <lineage>
        <taxon>Bacteria</taxon>
        <taxon>Pseudomonadati</taxon>
        <taxon>Pseudomonadota</taxon>
        <taxon>Betaproteobacteria</taxon>
        <taxon>Rhodocyclales</taxon>
        <taxon>Zoogloeaceae</taxon>
        <taxon>Zoogloea</taxon>
    </lineage>
</organism>
<dbReference type="PIRSF" id="PIRSF026166">
    <property type="entry name" value="UCP026166"/>
    <property type="match status" value="1"/>
</dbReference>
<feature type="transmembrane region" description="Helical" evidence="1">
    <location>
        <begin position="141"/>
        <end position="164"/>
    </location>
</feature>
<dbReference type="GO" id="GO:0005886">
    <property type="term" value="C:plasma membrane"/>
    <property type="evidence" value="ECO:0007669"/>
    <property type="project" value="TreeGrafter"/>
</dbReference>
<keyword evidence="1" id="KW-0472">Membrane</keyword>
<feature type="transmembrane region" description="Helical" evidence="1">
    <location>
        <begin position="20"/>
        <end position="37"/>
    </location>
</feature>
<dbReference type="InterPro" id="IPR016833">
    <property type="entry name" value="Put_Na-Bile_cotransptr"/>
</dbReference>